<name>A0AAE0AWS7_9ROSI</name>
<evidence type="ECO:0000313" key="2">
    <source>
        <dbReference type="Proteomes" id="UP001281410"/>
    </source>
</evidence>
<dbReference type="AlphaFoldDB" id="A0AAE0AWS7"/>
<organism evidence="1 2">
    <name type="scientific">Dipteronia sinensis</name>
    <dbReference type="NCBI Taxonomy" id="43782"/>
    <lineage>
        <taxon>Eukaryota</taxon>
        <taxon>Viridiplantae</taxon>
        <taxon>Streptophyta</taxon>
        <taxon>Embryophyta</taxon>
        <taxon>Tracheophyta</taxon>
        <taxon>Spermatophyta</taxon>
        <taxon>Magnoliopsida</taxon>
        <taxon>eudicotyledons</taxon>
        <taxon>Gunneridae</taxon>
        <taxon>Pentapetalae</taxon>
        <taxon>rosids</taxon>
        <taxon>malvids</taxon>
        <taxon>Sapindales</taxon>
        <taxon>Sapindaceae</taxon>
        <taxon>Hippocastanoideae</taxon>
        <taxon>Acereae</taxon>
        <taxon>Dipteronia</taxon>
    </lineage>
</organism>
<dbReference type="EMBL" id="JANJYJ010000002">
    <property type="protein sequence ID" value="KAK3225210.1"/>
    <property type="molecule type" value="Genomic_DNA"/>
</dbReference>
<keyword evidence="2" id="KW-1185">Reference proteome</keyword>
<proteinExistence type="predicted"/>
<accession>A0AAE0AWS7</accession>
<gene>
    <name evidence="1" type="ORF">Dsin_005072</name>
</gene>
<dbReference type="Proteomes" id="UP001281410">
    <property type="component" value="Unassembled WGS sequence"/>
</dbReference>
<evidence type="ECO:0000313" key="1">
    <source>
        <dbReference type="EMBL" id="KAK3225210.1"/>
    </source>
</evidence>
<dbReference type="PANTHER" id="PTHR33116:SF86">
    <property type="entry name" value="REVERSE TRANSCRIPTASE DOMAIN-CONTAINING PROTEIN"/>
    <property type="match status" value="1"/>
</dbReference>
<reference evidence="1" key="1">
    <citation type="journal article" date="2023" name="Plant J.">
        <title>Genome sequences and population genomics provide insights into the demographic history, inbreeding, and mutation load of two 'living fossil' tree species of Dipteronia.</title>
        <authorList>
            <person name="Feng Y."/>
            <person name="Comes H.P."/>
            <person name="Chen J."/>
            <person name="Zhu S."/>
            <person name="Lu R."/>
            <person name="Zhang X."/>
            <person name="Li P."/>
            <person name="Qiu J."/>
            <person name="Olsen K.M."/>
            <person name="Qiu Y."/>
        </authorList>
    </citation>
    <scope>NUCLEOTIDE SEQUENCE</scope>
    <source>
        <strain evidence="1">NBL</strain>
    </source>
</reference>
<evidence type="ECO:0008006" key="3">
    <source>
        <dbReference type="Google" id="ProtNLM"/>
    </source>
</evidence>
<sequence length="321" mass="36149">METSRDLIAVEVGPAISYLFFADNSLVFTRANSVNCLAIQKVLESRSGQVISYLFFTDDSLIFTRANSLNCLASREVLERYAKASRQIINFSKSAMCVSPSILAREGEQLAALIGVNLVTCHEKYLGLPCFTGRSKRVVFADIINRVWNILKGWGEKLCTNKANGELGFRNLENFNKALLAKQGWMILHQPDSLAARTLKGCYFKDFSFLEATNKLVDSFVWKSIVWGRDILNAGMRWRIGNGSTTSIYNDKWIPRPSTFRIISQPVLGRDATVDSLLTLTGGWNIHRIKHNFVKDNADAIFSIPLGTGKYNDSLIWHYED</sequence>
<protein>
    <recommendedName>
        <fullName evidence="3">Reverse transcriptase</fullName>
    </recommendedName>
</protein>
<comment type="caution">
    <text evidence="1">The sequence shown here is derived from an EMBL/GenBank/DDBJ whole genome shotgun (WGS) entry which is preliminary data.</text>
</comment>
<dbReference type="PANTHER" id="PTHR33116">
    <property type="entry name" value="REVERSE TRANSCRIPTASE ZINC-BINDING DOMAIN-CONTAINING PROTEIN-RELATED-RELATED"/>
    <property type="match status" value="1"/>
</dbReference>